<dbReference type="InterPro" id="IPR003814">
    <property type="entry name" value="FmdEsu_dom"/>
</dbReference>
<evidence type="ECO:0000313" key="3">
    <source>
        <dbReference type="Proteomes" id="UP000184076"/>
    </source>
</evidence>
<dbReference type="Proteomes" id="UP000184076">
    <property type="component" value="Unassembled WGS sequence"/>
</dbReference>
<gene>
    <name evidence="2" type="ORF">SAMN02745206_01462</name>
</gene>
<organism evidence="2 3">
    <name type="scientific">Desulfacinum infernum DSM 9756</name>
    <dbReference type="NCBI Taxonomy" id="1121391"/>
    <lineage>
        <taxon>Bacteria</taxon>
        <taxon>Pseudomonadati</taxon>
        <taxon>Thermodesulfobacteriota</taxon>
        <taxon>Syntrophobacteria</taxon>
        <taxon>Syntrophobacterales</taxon>
        <taxon>Syntrophobacteraceae</taxon>
        <taxon>Desulfacinum</taxon>
    </lineage>
</organism>
<dbReference type="RefSeq" id="WP_073038338.1">
    <property type="nucleotide sequence ID" value="NZ_FQVB01000012.1"/>
</dbReference>
<dbReference type="Pfam" id="PF02663">
    <property type="entry name" value="FmdE"/>
    <property type="match status" value="1"/>
</dbReference>
<evidence type="ECO:0000313" key="2">
    <source>
        <dbReference type="EMBL" id="SHF17339.1"/>
    </source>
</evidence>
<sequence>MKSAPFKKKGRVCAVALFIIVFWGSPLCVSGTERKVDPLGGYKWWKRVGEAAAESALGSFGKMGLRPRKGDLVVMTNAGYAEVDGRSTQAVLDGLASVTGSSRGRHTLVEVHSAPWAPLWCAVYDRSSGWNVYLELDPSRAAAGKETPVPGLFRPAVMERIDSEHVLAHPSSWDLKIKNKVFGGNEFRILTIANAVAAGAPTAAVRAVEFHDHYCPGVASGILMAEYLKTHFPPGEGGYFVHAVKPWCKEDALLVLLNATPGKRAYAVDYPTKEDEAGRLPEAAEAATIVYRRQKDGGGWEGRVLAFSWAETPCPKTGSALMDKLCADLWYLKQMEHPERYVKVLKDFRLPDGVSPRDWAGPGVDPLKMLGLMQTGKSEK</sequence>
<proteinExistence type="predicted"/>
<dbReference type="EMBL" id="FQVB01000012">
    <property type="protein sequence ID" value="SHF17339.1"/>
    <property type="molecule type" value="Genomic_DNA"/>
</dbReference>
<dbReference type="STRING" id="1121391.SAMN02745206_01462"/>
<evidence type="ECO:0000259" key="1">
    <source>
        <dbReference type="Pfam" id="PF02663"/>
    </source>
</evidence>
<dbReference type="SUPFAM" id="SSF143555">
    <property type="entry name" value="FwdE-like"/>
    <property type="match status" value="1"/>
</dbReference>
<protein>
    <submittedName>
        <fullName evidence="2">FmdE, Molybdenum formylmethanofuran dehydrogenase operon</fullName>
    </submittedName>
</protein>
<dbReference type="OrthoDB" id="5417016at2"/>
<dbReference type="AlphaFoldDB" id="A0A1M4ZH24"/>
<reference evidence="3" key="1">
    <citation type="submission" date="2016-11" db="EMBL/GenBank/DDBJ databases">
        <authorList>
            <person name="Varghese N."/>
            <person name="Submissions S."/>
        </authorList>
    </citation>
    <scope>NUCLEOTIDE SEQUENCE [LARGE SCALE GENOMIC DNA]</scope>
    <source>
        <strain evidence="3">DSM 9756</strain>
    </source>
</reference>
<keyword evidence="3" id="KW-1185">Reference proteome</keyword>
<name>A0A1M4ZH24_9BACT</name>
<accession>A0A1M4ZH24</accession>
<feature type="domain" description="Formylmethanofuran dehydrogenase subunit E" evidence="1">
    <location>
        <begin position="210"/>
        <end position="283"/>
    </location>
</feature>
<dbReference type="Gene3D" id="3.30.1330.130">
    <property type="match status" value="1"/>
</dbReference>